<name>A0A0D1AAD1_9LACO</name>
<evidence type="ECO:0000313" key="3">
    <source>
        <dbReference type="Proteomes" id="UP000032279"/>
    </source>
</evidence>
<dbReference type="GO" id="GO:0004622">
    <property type="term" value="F:phosphatidylcholine lysophospholipase activity"/>
    <property type="evidence" value="ECO:0007669"/>
    <property type="project" value="UniProtKB-EC"/>
</dbReference>
<reference evidence="2 3" key="1">
    <citation type="submission" date="2013-08" db="EMBL/GenBank/DDBJ databases">
        <title>Lactobacillus wasatchii sp. WDC04, a late gas producing bacteria isolated from aged chedder cheese.</title>
        <authorList>
            <person name="Oberg C.J."/>
            <person name="Culumber M."/>
            <person name="McMahon D.J."/>
            <person name="Broadbent J.R."/>
            <person name="Oberg T.S."/>
            <person name="Ortaki F."/>
        </authorList>
    </citation>
    <scope>NUCLEOTIDE SEQUENCE [LARGE SCALE GENOMIC DNA]</scope>
    <source>
        <strain evidence="2 3">WDC04</strain>
    </source>
</reference>
<sequence length="307" mass="35103">MSTEFHFLSADRKTNLYAKIWRPAKEPLGIVQLIHGMAEHVNRYEEFAQFLTQQGWLVVGDDHLGHGHSATENHLGYFGQNKPVQFLLQDEINLCLALKKDYSSLPYVLLGHSMGSMMAQCLLPILDQKIAGAILIGTSAVHHELTPAWPLISALNALTPHRVGHFLDTMAFGSFSKPFNRHVKFSWLTHSAEIIKKYDHDPWSGFTFTNNGFYTLFSLMKRATNPNWVTGIRRDLPILLASGTHDPVGKFGRGPHYHLRLLKKAQFHDVTLKLFPGMRHEVLNEIDRQQVYQYIAQWLGQNVLHYR</sequence>
<dbReference type="InterPro" id="IPR029058">
    <property type="entry name" value="AB_hydrolase_fold"/>
</dbReference>
<dbReference type="Gene3D" id="3.40.50.1820">
    <property type="entry name" value="alpha/beta hydrolase"/>
    <property type="match status" value="1"/>
</dbReference>
<dbReference type="STRING" id="1335616.WDC_0735"/>
<proteinExistence type="predicted"/>
<gene>
    <name evidence="2" type="ORF">WDC_0735</name>
</gene>
<keyword evidence="3" id="KW-1185">Reference proteome</keyword>
<dbReference type="AlphaFoldDB" id="A0A0D1AAD1"/>
<dbReference type="RefSeq" id="WP_044010420.1">
    <property type="nucleotide sequence ID" value="NZ_AWTT01000013.1"/>
</dbReference>
<dbReference type="PANTHER" id="PTHR11614">
    <property type="entry name" value="PHOSPHOLIPASE-RELATED"/>
    <property type="match status" value="1"/>
</dbReference>
<evidence type="ECO:0000313" key="2">
    <source>
        <dbReference type="EMBL" id="KIS03656.1"/>
    </source>
</evidence>
<dbReference type="EC" id="3.1.1.5" evidence="2"/>
<organism evidence="2 3">
    <name type="scientific">Paucilactobacillus wasatchensis</name>
    <dbReference type="NCBI Taxonomy" id="1335616"/>
    <lineage>
        <taxon>Bacteria</taxon>
        <taxon>Bacillati</taxon>
        <taxon>Bacillota</taxon>
        <taxon>Bacilli</taxon>
        <taxon>Lactobacillales</taxon>
        <taxon>Lactobacillaceae</taxon>
        <taxon>Paucilactobacillus</taxon>
    </lineage>
</organism>
<dbReference type="InterPro" id="IPR051044">
    <property type="entry name" value="MAG_DAG_Lipase"/>
</dbReference>
<dbReference type="Proteomes" id="UP000032279">
    <property type="component" value="Unassembled WGS sequence"/>
</dbReference>
<dbReference type="EMBL" id="AWTT01000013">
    <property type="protein sequence ID" value="KIS03656.1"/>
    <property type="molecule type" value="Genomic_DNA"/>
</dbReference>
<keyword evidence="2" id="KW-0378">Hydrolase</keyword>
<evidence type="ECO:0000259" key="1">
    <source>
        <dbReference type="Pfam" id="PF12146"/>
    </source>
</evidence>
<dbReference type="InterPro" id="IPR022742">
    <property type="entry name" value="Hydrolase_4"/>
</dbReference>
<protein>
    <submittedName>
        <fullName evidence="2">Lysophospholipase</fullName>
        <ecNumber evidence="2">3.1.1.5</ecNumber>
    </submittedName>
</protein>
<dbReference type="SUPFAM" id="SSF53474">
    <property type="entry name" value="alpha/beta-Hydrolases"/>
    <property type="match status" value="1"/>
</dbReference>
<comment type="caution">
    <text evidence="2">The sequence shown here is derived from an EMBL/GenBank/DDBJ whole genome shotgun (WGS) entry which is preliminary data.</text>
</comment>
<dbReference type="Pfam" id="PF12146">
    <property type="entry name" value="Hydrolase_4"/>
    <property type="match status" value="1"/>
</dbReference>
<dbReference type="PATRIC" id="fig|1335616.4.peg.733"/>
<feature type="domain" description="Serine aminopeptidase S33" evidence="1">
    <location>
        <begin position="26"/>
        <end position="287"/>
    </location>
</feature>
<accession>A0A0D1AAD1</accession>